<dbReference type="PROSITE" id="PS50112">
    <property type="entry name" value="PAS"/>
    <property type="match status" value="1"/>
</dbReference>
<reference evidence="3 4" key="1">
    <citation type="submission" date="2019-03" db="EMBL/GenBank/DDBJ databases">
        <title>Genomic Encyclopedia of Type Strains, Phase IV (KMG-IV): sequencing the most valuable type-strain genomes for metagenomic binning, comparative biology and taxonomic classification.</title>
        <authorList>
            <person name="Goeker M."/>
        </authorList>
    </citation>
    <scope>NUCLEOTIDE SEQUENCE [LARGE SCALE GENOMIC DNA]</scope>
    <source>
        <strain evidence="3 4">DSM 12121</strain>
    </source>
</reference>
<proteinExistence type="predicted"/>
<dbReference type="OrthoDB" id="5571399at2"/>
<dbReference type="RefSeq" id="WP_133594804.1">
    <property type="nucleotide sequence ID" value="NZ_SNVV01000028.1"/>
</dbReference>
<dbReference type="Pfam" id="PF08448">
    <property type="entry name" value="PAS_4"/>
    <property type="match status" value="1"/>
</dbReference>
<dbReference type="InterPro" id="IPR013656">
    <property type="entry name" value="PAS_4"/>
</dbReference>
<dbReference type="InterPro" id="IPR035965">
    <property type="entry name" value="PAS-like_dom_sf"/>
</dbReference>
<dbReference type="PROSITE" id="PS50887">
    <property type="entry name" value="GGDEF"/>
    <property type="match status" value="1"/>
</dbReference>
<dbReference type="GO" id="GO:0003824">
    <property type="term" value="F:catalytic activity"/>
    <property type="evidence" value="ECO:0007669"/>
    <property type="project" value="UniProtKB-ARBA"/>
</dbReference>
<evidence type="ECO:0000259" key="2">
    <source>
        <dbReference type="PROSITE" id="PS50887"/>
    </source>
</evidence>
<comment type="caution">
    <text evidence="3">The sequence shown here is derived from an EMBL/GenBank/DDBJ whole genome shotgun (WGS) entry which is preliminary data.</text>
</comment>
<dbReference type="CDD" id="cd01949">
    <property type="entry name" value="GGDEF"/>
    <property type="match status" value="1"/>
</dbReference>
<dbReference type="Gene3D" id="3.30.450.40">
    <property type="match status" value="1"/>
</dbReference>
<dbReference type="Proteomes" id="UP000295129">
    <property type="component" value="Unassembled WGS sequence"/>
</dbReference>
<dbReference type="Gene3D" id="3.30.70.270">
    <property type="match status" value="1"/>
</dbReference>
<dbReference type="SUPFAM" id="SSF55785">
    <property type="entry name" value="PYP-like sensor domain (PAS domain)"/>
    <property type="match status" value="1"/>
</dbReference>
<dbReference type="InterPro" id="IPR029787">
    <property type="entry name" value="Nucleotide_cyclase"/>
</dbReference>
<evidence type="ECO:0000313" key="4">
    <source>
        <dbReference type="Proteomes" id="UP000295129"/>
    </source>
</evidence>
<dbReference type="CDD" id="cd00130">
    <property type="entry name" value="PAS"/>
    <property type="match status" value="1"/>
</dbReference>
<protein>
    <submittedName>
        <fullName evidence="3">Diguanylate cyclase with PAS/PAC and GAF sensors</fullName>
    </submittedName>
</protein>
<keyword evidence="4" id="KW-1185">Reference proteome</keyword>
<dbReference type="SUPFAM" id="SSF55781">
    <property type="entry name" value="GAF domain-like"/>
    <property type="match status" value="1"/>
</dbReference>
<organism evidence="3 4">
    <name type="scientific">Azoarcus indigens</name>
    <dbReference type="NCBI Taxonomy" id="29545"/>
    <lineage>
        <taxon>Bacteria</taxon>
        <taxon>Pseudomonadati</taxon>
        <taxon>Pseudomonadota</taxon>
        <taxon>Betaproteobacteria</taxon>
        <taxon>Rhodocyclales</taxon>
        <taxon>Zoogloeaceae</taxon>
        <taxon>Azoarcus</taxon>
    </lineage>
</organism>
<dbReference type="NCBIfam" id="TIGR00229">
    <property type="entry name" value="sensory_box"/>
    <property type="match status" value="1"/>
</dbReference>
<sequence>MQARLPNFIDLLLDAVFVVDEQGRVAFVSAACERILGYTPQELLGQSLLDLILPEDRARTVAEMARVSSGEARIGFENRYRHRDGRTVHLTWSARWVEGERLRIGVARDVTELKRAEALQAAVYAVSEAAQNASGLDGLLPELHRIVAALVPVAAMAVATCDEAGGALDFVYRQGWQAGEGAGFPVGREHCLRAMRDAQPLLLEGDAPGAGCALLMPLATRNGPVGLAVLRSPAGLGYEEKARELLAFVAGQVAIAIERARLKADLLQAAMYDELTRLPNRRLLYDRCRQALARCRRHQARLALLYVDVDDFKQVNDSFGHASGDLLLREFAGRLAGAVRASDTVARLAGDEFVVLMEDVGGESDAAAVVLKIREALAPAVLVEGGSVHISASIGIALYPEHGDDVEPLLRHADRAMYGAKKAG</sequence>
<feature type="domain" description="PAS" evidence="1">
    <location>
        <begin position="1"/>
        <end position="71"/>
    </location>
</feature>
<dbReference type="InterPro" id="IPR029016">
    <property type="entry name" value="GAF-like_dom_sf"/>
</dbReference>
<dbReference type="InterPro" id="IPR000160">
    <property type="entry name" value="GGDEF_dom"/>
</dbReference>
<dbReference type="Pfam" id="PF00990">
    <property type="entry name" value="GGDEF"/>
    <property type="match status" value="1"/>
</dbReference>
<dbReference type="PANTHER" id="PTHR46663">
    <property type="entry name" value="DIGUANYLATE CYCLASE DGCT-RELATED"/>
    <property type="match status" value="1"/>
</dbReference>
<dbReference type="Gene3D" id="3.30.450.20">
    <property type="entry name" value="PAS domain"/>
    <property type="match status" value="1"/>
</dbReference>
<evidence type="ECO:0000259" key="1">
    <source>
        <dbReference type="PROSITE" id="PS50112"/>
    </source>
</evidence>
<dbReference type="SUPFAM" id="SSF55073">
    <property type="entry name" value="Nucleotide cyclase"/>
    <property type="match status" value="1"/>
</dbReference>
<dbReference type="InterPro" id="IPR052163">
    <property type="entry name" value="DGC-Regulatory_Protein"/>
</dbReference>
<dbReference type="AlphaFoldDB" id="A0A4R6DMD3"/>
<dbReference type="SMART" id="SM00091">
    <property type="entry name" value="PAS"/>
    <property type="match status" value="1"/>
</dbReference>
<name>A0A4R6DMD3_9RHOO</name>
<dbReference type="SMART" id="SM00267">
    <property type="entry name" value="GGDEF"/>
    <property type="match status" value="1"/>
</dbReference>
<dbReference type="FunFam" id="3.30.70.270:FF:000001">
    <property type="entry name" value="Diguanylate cyclase domain protein"/>
    <property type="match status" value="1"/>
</dbReference>
<dbReference type="PANTHER" id="PTHR46663:SF3">
    <property type="entry name" value="SLL0267 PROTEIN"/>
    <property type="match status" value="1"/>
</dbReference>
<dbReference type="InterPro" id="IPR043128">
    <property type="entry name" value="Rev_trsase/Diguanyl_cyclase"/>
</dbReference>
<accession>A0A4R6DMD3</accession>
<dbReference type="NCBIfam" id="TIGR00254">
    <property type="entry name" value="GGDEF"/>
    <property type="match status" value="1"/>
</dbReference>
<dbReference type="EMBL" id="SNVV01000028">
    <property type="protein sequence ID" value="TDN46041.1"/>
    <property type="molecule type" value="Genomic_DNA"/>
</dbReference>
<gene>
    <name evidence="3" type="ORF">C7389_12836</name>
</gene>
<dbReference type="InterPro" id="IPR000014">
    <property type="entry name" value="PAS"/>
</dbReference>
<feature type="domain" description="GGDEF" evidence="2">
    <location>
        <begin position="300"/>
        <end position="424"/>
    </location>
</feature>
<evidence type="ECO:0000313" key="3">
    <source>
        <dbReference type="EMBL" id="TDN46041.1"/>
    </source>
</evidence>